<protein>
    <recommendedName>
        <fullName evidence="4">VWFA domain-containing protein</fullName>
    </recommendedName>
</protein>
<keyword evidence="1" id="KW-0732">Signal</keyword>
<dbReference type="STRING" id="1122133.SAMN02745157_1820"/>
<evidence type="ECO:0000313" key="3">
    <source>
        <dbReference type="Proteomes" id="UP000184485"/>
    </source>
</evidence>
<gene>
    <name evidence="2" type="ORF">SAMN02745157_1820</name>
</gene>
<evidence type="ECO:0000256" key="1">
    <source>
        <dbReference type="SAM" id="SignalP"/>
    </source>
</evidence>
<dbReference type="EMBL" id="FQUP01000001">
    <property type="protein sequence ID" value="SHF17494.1"/>
    <property type="molecule type" value="Genomic_DNA"/>
</dbReference>
<dbReference type="Proteomes" id="UP000184485">
    <property type="component" value="Unassembled WGS sequence"/>
</dbReference>
<reference evidence="2 3" key="1">
    <citation type="submission" date="2016-11" db="EMBL/GenBank/DDBJ databases">
        <authorList>
            <person name="Jaros S."/>
            <person name="Januszkiewicz K."/>
            <person name="Wedrychowicz H."/>
        </authorList>
    </citation>
    <scope>NUCLEOTIDE SEQUENCE [LARGE SCALE GENOMIC DNA]</scope>
    <source>
        <strain evidence="2 3">DSM 19436</strain>
    </source>
</reference>
<dbReference type="OrthoDB" id="9792179at2"/>
<dbReference type="SUPFAM" id="SSF53300">
    <property type="entry name" value="vWA-like"/>
    <property type="match status" value="1"/>
</dbReference>
<dbReference type="RefSeq" id="WP_073052324.1">
    <property type="nucleotide sequence ID" value="NZ_FQUP01000001.1"/>
</dbReference>
<dbReference type="Pfam" id="PF06707">
    <property type="entry name" value="DUF1194"/>
    <property type="match status" value="1"/>
</dbReference>
<name>A0A1M4ZHH9_9HYPH</name>
<dbReference type="InterPro" id="IPR036465">
    <property type="entry name" value="vWFA_dom_sf"/>
</dbReference>
<accession>A0A1M4ZHH9</accession>
<dbReference type="CDD" id="cd00198">
    <property type="entry name" value="vWFA"/>
    <property type="match status" value="1"/>
</dbReference>
<feature type="chain" id="PRO_5012363980" description="VWFA domain-containing protein" evidence="1">
    <location>
        <begin position="28"/>
        <end position="274"/>
    </location>
</feature>
<proteinExistence type="predicted"/>
<feature type="signal peptide" evidence="1">
    <location>
        <begin position="1"/>
        <end position="27"/>
    </location>
</feature>
<dbReference type="AlphaFoldDB" id="A0A1M4ZHH9"/>
<organism evidence="2 3">
    <name type="scientific">Kaistia soli DSM 19436</name>
    <dbReference type="NCBI Taxonomy" id="1122133"/>
    <lineage>
        <taxon>Bacteria</taxon>
        <taxon>Pseudomonadati</taxon>
        <taxon>Pseudomonadota</taxon>
        <taxon>Alphaproteobacteria</taxon>
        <taxon>Hyphomicrobiales</taxon>
        <taxon>Kaistiaceae</taxon>
        <taxon>Kaistia</taxon>
    </lineage>
</organism>
<dbReference type="Gene3D" id="3.40.50.410">
    <property type="entry name" value="von Willebrand factor, type A domain"/>
    <property type="match status" value="1"/>
</dbReference>
<dbReference type="InterPro" id="IPR010607">
    <property type="entry name" value="DUF1194"/>
</dbReference>
<keyword evidence="3" id="KW-1185">Reference proteome</keyword>
<evidence type="ECO:0000313" key="2">
    <source>
        <dbReference type="EMBL" id="SHF17494.1"/>
    </source>
</evidence>
<evidence type="ECO:0008006" key="4">
    <source>
        <dbReference type="Google" id="ProtNLM"/>
    </source>
</evidence>
<sequence>MKPACFPLCLIAGLSALLATSVMPAQAADLPVDVELVLAVDVSRSMDAGERAIQRQGYRDALRHPDVIRAIRSGLNGRIALTYFEWSGPGSENVVVPWSLVEDEEGADAFSAAIGPSQASGRFGTSISSSLLFAASLFMDNGFAGERQVIDVSGDGPNNVGGPVVPARDAVLARGIVINGLPIVLRPGGYSAFDIADLDGYYRDCVVGGPGAFTIPVTSSDQFETAIRRKLIQEIAEYWGPSKGPPLIRVADSAARDTADCLIGEARRNNWMSR</sequence>